<dbReference type="SUPFAM" id="SSF56399">
    <property type="entry name" value="ADP-ribosylation"/>
    <property type="match status" value="1"/>
</dbReference>
<accession>A0A815L7W4</accession>
<comment type="caution">
    <text evidence="5">The sequence shown here is derived from an EMBL/GenBank/DDBJ whole genome shotgun (WGS) entry which is preliminary data.</text>
</comment>
<dbReference type="InterPro" id="IPR013783">
    <property type="entry name" value="Ig-like_fold"/>
</dbReference>
<dbReference type="InterPro" id="IPR019734">
    <property type="entry name" value="TPR_rpt"/>
</dbReference>
<feature type="repeat" description="TPR" evidence="3">
    <location>
        <begin position="806"/>
        <end position="839"/>
    </location>
</feature>
<dbReference type="SUPFAM" id="SSF48452">
    <property type="entry name" value="TPR-like"/>
    <property type="match status" value="2"/>
</dbReference>
<evidence type="ECO:0000259" key="4">
    <source>
        <dbReference type="PROSITE" id="PS50853"/>
    </source>
</evidence>
<dbReference type="PROSITE" id="PS50293">
    <property type="entry name" value="TPR_REGION"/>
    <property type="match status" value="1"/>
</dbReference>
<dbReference type="EMBL" id="CAJNOU010003659">
    <property type="protein sequence ID" value="CAF1402588.1"/>
    <property type="molecule type" value="Genomic_DNA"/>
</dbReference>
<feature type="repeat" description="TPR" evidence="3">
    <location>
        <begin position="722"/>
        <end position="755"/>
    </location>
</feature>
<dbReference type="PANTHER" id="PTHR45641:SF1">
    <property type="entry name" value="AAA+ ATPASE DOMAIN-CONTAINING PROTEIN"/>
    <property type="match status" value="1"/>
</dbReference>
<reference evidence="5" key="1">
    <citation type="submission" date="2021-02" db="EMBL/GenBank/DDBJ databases">
        <authorList>
            <person name="Nowell W R."/>
        </authorList>
    </citation>
    <scope>NUCLEOTIDE SEQUENCE</scope>
</reference>
<keyword evidence="2 3" id="KW-0802">TPR repeat</keyword>
<dbReference type="Gene3D" id="2.60.40.10">
    <property type="entry name" value="Immunoglobulins"/>
    <property type="match status" value="1"/>
</dbReference>
<dbReference type="InterPro" id="IPR011990">
    <property type="entry name" value="TPR-like_helical_dom_sf"/>
</dbReference>
<dbReference type="CDD" id="cd00063">
    <property type="entry name" value="FN3"/>
    <property type="match status" value="1"/>
</dbReference>
<feature type="non-terminal residue" evidence="5">
    <location>
        <position position="1"/>
    </location>
</feature>
<dbReference type="SMART" id="SM00028">
    <property type="entry name" value="TPR"/>
    <property type="match status" value="5"/>
</dbReference>
<dbReference type="PROSITE" id="PS50853">
    <property type="entry name" value="FN3"/>
    <property type="match status" value="1"/>
</dbReference>
<dbReference type="PROSITE" id="PS50005">
    <property type="entry name" value="TPR"/>
    <property type="match status" value="4"/>
</dbReference>
<feature type="domain" description="Fibronectin type-III" evidence="4">
    <location>
        <begin position="23"/>
        <end position="116"/>
    </location>
</feature>
<protein>
    <recommendedName>
        <fullName evidence="4">Fibronectin type-III domain-containing protein</fullName>
    </recommendedName>
</protein>
<dbReference type="PANTHER" id="PTHR45641">
    <property type="entry name" value="TETRATRICOPEPTIDE REPEAT PROTEIN (AFU_ORTHOLOGUE AFUA_6G03870)"/>
    <property type="match status" value="1"/>
</dbReference>
<organism evidence="5 6">
    <name type="scientific">Rotaria sordida</name>
    <dbReference type="NCBI Taxonomy" id="392033"/>
    <lineage>
        <taxon>Eukaryota</taxon>
        <taxon>Metazoa</taxon>
        <taxon>Spiralia</taxon>
        <taxon>Gnathifera</taxon>
        <taxon>Rotifera</taxon>
        <taxon>Eurotatoria</taxon>
        <taxon>Bdelloidea</taxon>
        <taxon>Philodinida</taxon>
        <taxon>Philodinidae</taxon>
        <taxon>Rotaria</taxon>
    </lineage>
</organism>
<dbReference type="Pfam" id="PF13374">
    <property type="entry name" value="TPR_10"/>
    <property type="match status" value="1"/>
</dbReference>
<gene>
    <name evidence="5" type="ORF">SEV965_LOCUS31520</name>
</gene>
<name>A0A815L7W4_9BILA</name>
<feature type="repeat" description="TPR" evidence="3">
    <location>
        <begin position="848"/>
        <end position="881"/>
    </location>
</feature>
<dbReference type="Gene3D" id="1.25.40.10">
    <property type="entry name" value="Tetratricopeptide repeat domain"/>
    <property type="match status" value="2"/>
</dbReference>
<dbReference type="SUPFAM" id="SSF49265">
    <property type="entry name" value="Fibronectin type III"/>
    <property type="match status" value="1"/>
</dbReference>
<keyword evidence="1" id="KW-0677">Repeat</keyword>
<evidence type="ECO:0000256" key="3">
    <source>
        <dbReference type="PROSITE-ProRule" id="PRU00339"/>
    </source>
</evidence>
<evidence type="ECO:0000313" key="5">
    <source>
        <dbReference type="EMBL" id="CAF1402588.1"/>
    </source>
</evidence>
<dbReference type="SMART" id="SM00060">
    <property type="entry name" value="FN3"/>
    <property type="match status" value="1"/>
</dbReference>
<sequence>MNKGVTTILYQNGIPINFKIPSKPGRPYATDASCQHTTLSWTKPAYGSESIHQYMIYGQNHLNSQWKLLLTTVDATPSAILSNLEEGQHQFKIQGITLAGYTDESDISDIINIANDLSTKKYLSKQQLSSEENSYYEECKEYYRLTKQPLVSICDEIFDNSIELQSSSIKFGIDEDYRAFDLRDFLRKFCNKLNLKINDIAVKRIQIGSVILETEIYNKLESYDKRPRLKMIAHKLTDALQEELAKMNIFFMFMGSINSLFKIQKHRSQIKLYPQYNRIYALGYVYWQGALNDGLDRGNKPYYCPIGWQRRSFYVTENFYEKFKGWCICYHGTKFSNGLSILLSGLKPAERNEHGDGIYVTPSINYACHPRYSEVKFIESSSQRKFFKSGNYVQFALECRVHPNNINEIASETLGARGTTIDANITNDIIEWVINHQNKTVVDFNDPEASIVCTGLLTRVTDDHPGLLPESQWWHRSHLCNNRQTCCLLGIDLDSLQKKYQRGDKFWLDENMDELNNDFSNSISELRQTVYIIEIFKDADECIDYMTQFQNEKLFLVISGTLCHSIVPCIHDIEQLYSIYIFCGDKIRNKAWTTGWSKIKDVCVDIDAICDAVRRTARLCNLDSIEITGVSSLNQIEPSFMYTQLIKEIIFEITYDEKQAIQDLSEYAQQKCSHDRTIDEFKRSYYGLLKDCQGDYENAIEFHKQSLQIYKTALSSNHPHLATSYNNIANVYFGMGQYSKALASYELSLQITKIALPPNDPDLAITYRNIATMYRSMGEYSKALASHQQSLQIKTIALPANHPDLAKSYDSIGSVYMDMGEYSKALASHEQALQIQKLVLPPNHPDLATSYNNIGVVHYRMGEYTKALASHQQSLQIIKAALPENHPSLATSYNNIGLV</sequence>
<dbReference type="InterPro" id="IPR003961">
    <property type="entry name" value="FN3_dom"/>
</dbReference>
<proteinExistence type="predicted"/>
<evidence type="ECO:0000256" key="1">
    <source>
        <dbReference type="ARBA" id="ARBA00022737"/>
    </source>
</evidence>
<dbReference type="Pfam" id="PF13424">
    <property type="entry name" value="TPR_12"/>
    <property type="match status" value="2"/>
</dbReference>
<dbReference type="AlphaFoldDB" id="A0A815L7W4"/>
<evidence type="ECO:0000313" key="6">
    <source>
        <dbReference type="Proteomes" id="UP000663889"/>
    </source>
</evidence>
<feature type="repeat" description="TPR" evidence="3">
    <location>
        <begin position="764"/>
        <end position="797"/>
    </location>
</feature>
<evidence type="ECO:0000256" key="2">
    <source>
        <dbReference type="ARBA" id="ARBA00022803"/>
    </source>
</evidence>
<dbReference type="Proteomes" id="UP000663889">
    <property type="component" value="Unassembled WGS sequence"/>
</dbReference>
<dbReference type="InterPro" id="IPR036116">
    <property type="entry name" value="FN3_sf"/>
</dbReference>